<dbReference type="InterPro" id="IPR011249">
    <property type="entry name" value="Metalloenz_LuxS/M16"/>
</dbReference>
<dbReference type="EMBL" id="JBDIMF010000003">
    <property type="protein sequence ID" value="MEN2786554.1"/>
    <property type="molecule type" value="Genomic_DNA"/>
</dbReference>
<evidence type="ECO:0000259" key="6">
    <source>
        <dbReference type="Pfam" id="PF00675"/>
    </source>
</evidence>
<name>A0ABU9XRT6_9SPHN</name>
<keyword evidence="3" id="KW-0378">Hydrolase</keyword>
<comment type="caution">
    <text evidence="8">The sequence shown here is derived from an EMBL/GenBank/DDBJ whole genome shotgun (WGS) entry which is preliminary data.</text>
</comment>
<dbReference type="Proteomes" id="UP001404104">
    <property type="component" value="Unassembled WGS sequence"/>
</dbReference>
<dbReference type="InterPro" id="IPR050626">
    <property type="entry name" value="Peptidase_M16"/>
</dbReference>
<evidence type="ECO:0000256" key="1">
    <source>
        <dbReference type="ARBA" id="ARBA00007261"/>
    </source>
</evidence>
<proteinExistence type="inferred from homology"/>
<evidence type="ECO:0000313" key="9">
    <source>
        <dbReference type="Proteomes" id="UP001404104"/>
    </source>
</evidence>
<dbReference type="RefSeq" id="WP_345864623.1">
    <property type="nucleotide sequence ID" value="NZ_JBDIMF010000003.1"/>
</dbReference>
<evidence type="ECO:0000256" key="2">
    <source>
        <dbReference type="ARBA" id="ARBA00022670"/>
    </source>
</evidence>
<keyword evidence="5" id="KW-0482">Metalloprotease</keyword>
<dbReference type="PANTHER" id="PTHR43690:SF17">
    <property type="entry name" value="PROTEIN YHJJ"/>
    <property type="match status" value="1"/>
</dbReference>
<organism evidence="8 9">
    <name type="scientific">Sphingomonas qilianensis</name>
    <dbReference type="NCBI Taxonomy" id="1736690"/>
    <lineage>
        <taxon>Bacteria</taxon>
        <taxon>Pseudomonadati</taxon>
        <taxon>Pseudomonadota</taxon>
        <taxon>Alphaproteobacteria</taxon>
        <taxon>Sphingomonadales</taxon>
        <taxon>Sphingomonadaceae</taxon>
        <taxon>Sphingomonas</taxon>
    </lineage>
</organism>
<gene>
    <name evidence="8" type="ORF">ABC969_09005</name>
</gene>
<evidence type="ECO:0000256" key="3">
    <source>
        <dbReference type="ARBA" id="ARBA00022801"/>
    </source>
</evidence>
<evidence type="ECO:0000313" key="8">
    <source>
        <dbReference type="EMBL" id="MEN2786554.1"/>
    </source>
</evidence>
<dbReference type="PANTHER" id="PTHR43690">
    <property type="entry name" value="NARDILYSIN"/>
    <property type="match status" value="1"/>
</dbReference>
<dbReference type="SUPFAM" id="SSF63411">
    <property type="entry name" value="LuxS/MPP-like metallohydrolase"/>
    <property type="match status" value="1"/>
</dbReference>
<keyword evidence="9" id="KW-1185">Reference proteome</keyword>
<dbReference type="InterPro" id="IPR011765">
    <property type="entry name" value="Pept_M16_N"/>
</dbReference>
<accession>A0ABU9XRT6</accession>
<dbReference type="InterPro" id="IPR007863">
    <property type="entry name" value="Peptidase_M16_C"/>
</dbReference>
<sequence length="430" mass="47433">MRNEGGFIAERRPGERGLAHLIEHLFLVSPTTRAPDELRHFIRIGLPLTFPAPSAGTTSWRETNYFLSTRTTKAADLGTLLDLFREAATDLTFRADAVDDQRADVMREMAGRKPGNDIYASYIAAVAPRSPNDMIDAQNSDDVPTASVETIRGLYRRLYRPEKMMIVVVGNVDVTQVKMLIEQRFGNWRGEAATAASPAPVFQADRIQPISFSALPQGRRTALITVVTPTPSPPASRDEQAARMLMDLLATRAVNDRLALVQPAGPTGKVGVFVENGEQGHRQIMVWDNFAGDAWRPAVAGLRKMTCDLATIGFSDQEWSAAKQGVIQELEQRASGMAAVPNVDLAKDLSHALAAGEDLIPPDELLRRARIWLPSVDTRGGNRWWRRQWHAGREHIRVELPELAQIKDPAAAIRLAADAAVQDGGCKIRW</sequence>
<evidence type="ECO:0000259" key="7">
    <source>
        <dbReference type="Pfam" id="PF05193"/>
    </source>
</evidence>
<protein>
    <submittedName>
        <fullName evidence="8">Insulinase family protein</fullName>
    </submittedName>
</protein>
<feature type="domain" description="Peptidase M16 N-terminal" evidence="6">
    <location>
        <begin position="15"/>
        <end position="109"/>
    </location>
</feature>
<comment type="similarity">
    <text evidence="1">Belongs to the peptidase M16 family.</text>
</comment>
<keyword evidence="2" id="KW-0645">Protease</keyword>
<dbReference type="Pfam" id="PF00675">
    <property type="entry name" value="Peptidase_M16"/>
    <property type="match status" value="1"/>
</dbReference>
<evidence type="ECO:0000256" key="5">
    <source>
        <dbReference type="ARBA" id="ARBA00023049"/>
    </source>
</evidence>
<keyword evidence="4" id="KW-0862">Zinc</keyword>
<dbReference type="Pfam" id="PF05193">
    <property type="entry name" value="Peptidase_M16_C"/>
    <property type="match status" value="1"/>
</dbReference>
<dbReference type="Gene3D" id="3.30.830.10">
    <property type="entry name" value="Metalloenzyme, LuxS/M16 peptidase-like"/>
    <property type="match status" value="2"/>
</dbReference>
<reference evidence="8 9" key="1">
    <citation type="submission" date="2024-05" db="EMBL/GenBank/DDBJ databases">
        <authorList>
            <person name="Liu Q."/>
            <person name="Xin Y.-H."/>
        </authorList>
    </citation>
    <scope>NUCLEOTIDE SEQUENCE [LARGE SCALE GENOMIC DNA]</scope>
    <source>
        <strain evidence="8 9">CGMCC 1.15349</strain>
    </source>
</reference>
<evidence type="ECO:0000256" key="4">
    <source>
        <dbReference type="ARBA" id="ARBA00022833"/>
    </source>
</evidence>
<feature type="domain" description="Peptidase M16 C-terminal" evidence="7">
    <location>
        <begin position="147"/>
        <end position="324"/>
    </location>
</feature>